<evidence type="ECO:0000313" key="2">
    <source>
        <dbReference type="EMBL" id="EGN91241.1"/>
    </source>
</evidence>
<dbReference type="Proteomes" id="UP000008063">
    <property type="component" value="Unassembled WGS sequence"/>
</dbReference>
<evidence type="ECO:0000256" key="1">
    <source>
        <dbReference type="SAM" id="MobiDB-lite"/>
    </source>
</evidence>
<feature type="region of interest" description="Disordered" evidence="1">
    <location>
        <begin position="55"/>
        <end position="100"/>
    </location>
</feature>
<accession>F8QKC9</accession>
<name>F8QKC9_SERL3</name>
<feature type="non-terminal residue" evidence="2">
    <location>
        <position position="100"/>
    </location>
</feature>
<dbReference type="HOGENOM" id="CLU_166313_0_0_1"/>
<evidence type="ECO:0000313" key="3">
    <source>
        <dbReference type="Proteomes" id="UP000008063"/>
    </source>
</evidence>
<organism evidence="3">
    <name type="scientific">Serpula lacrymans var. lacrymans (strain S7.3)</name>
    <name type="common">Dry rot fungus</name>
    <dbReference type="NCBI Taxonomy" id="936435"/>
    <lineage>
        <taxon>Eukaryota</taxon>
        <taxon>Fungi</taxon>
        <taxon>Dikarya</taxon>
        <taxon>Basidiomycota</taxon>
        <taxon>Agaricomycotina</taxon>
        <taxon>Agaricomycetes</taxon>
        <taxon>Agaricomycetidae</taxon>
        <taxon>Boletales</taxon>
        <taxon>Coniophorineae</taxon>
        <taxon>Serpulaceae</taxon>
        <taxon>Serpula</taxon>
    </lineage>
</organism>
<gene>
    <name evidence="2" type="ORF">SERLA73DRAFT_192418</name>
</gene>
<proteinExistence type="predicted"/>
<dbReference type="AlphaFoldDB" id="F8QKC9"/>
<reference evidence="3" key="1">
    <citation type="journal article" date="2011" name="Science">
        <title>The plant cell wall-decomposing machinery underlies the functional diversity of forest fungi.</title>
        <authorList>
            <person name="Eastwood D.C."/>
            <person name="Floudas D."/>
            <person name="Binder M."/>
            <person name="Majcherczyk A."/>
            <person name="Schneider P."/>
            <person name="Aerts A."/>
            <person name="Asiegbu F.O."/>
            <person name="Baker S.E."/>
            <person name="Barry K."/>
            <person name="Bendiksby M."/>
            <person name="Blumentritt M."/>
            <person name="Coutinho P.M."/>
            <person name="Cullen D."/>
            <person name="de Vries R.P."/>
            <person name="Gathman A."/>
            <person name="Goodell B."/>
            <person name="Henrissat B."/>
            <person name="Ihrmark K."/>
            <person name="Kauserud H."/>
            <person name="Kohler A."/>
            <person name="LaButti K."/>
            <person name="Lapidus A."/>
            <person name="Lavin J.L."/>
            <person name="Lee Y.-H."/>
            <person name="Lindquist E."/>
            <person name="Lilly W."/>
            <person name="Lucas S."/>
            <person name="Morin E."/>
            <person name="Murat C."/>
            <person name="Oguiza J.A."/>
            <person name="Park J."/>
            <person name="Pisabarro A.G."/>
            <person name="Riley R."/>
            <person name="Rosling A."/>
            <person name="Salamov A."/>
            <person name="Schmidt O."/>
            <person name="Schmutz J."/>
            <person name="Skrede I."/>
            <person name="Stenlid J."/>
            <person name="Wiebenga A."/>
            <person name="Xie X."/>
            <person name="Kuees U."/>
            <person name="Hibbett D.S."/>
            <person name="Hoffmeister D."/>
            <person name="Hoegberg N."/>
            <person name="Martin F."/>
            <person name="Grigoriev I.V."/>
            <person name="Watkinson S.C."/>
        </authorList>
    </citation>
    <scope>NUCLEOTIDE SEQUENCE [LARGE SCALE GENOMIC DNA]</scope>
    <source>
        <strain evidence="3">strain S7.3</strain>
    </source>
</reference>
<feature type="compositionally biased region" description="Pro residues" evidence="1">
    <location>
        <begin position="73"/>
        <end position="83"/>
    </location>
</feature>
<protein>
    <submittedName>
        <fullName evidence="2">Uncharacterized protein</fullName>
    </submittedName>
</protein>
<dbReference type="EMBL" id="GL946079">
    <property type="protein sequence ID" value="EGN91241.1"/>
    <property type="molecule type" value="Genomic_DNA"/>
</dbReference>
<dbReference type="InParanoid" id="F8QKC9"/>
<sequence length="100" mass="11145">MSQVCTAIKKIMMSWEDAVKKRARKNTISINTVPLLSVRHSKKICVHKNDSKIKNNRTANECSAEKKETGATGPPPSPNPTVPWPYQWTGCVGPPDQTRE</sequence>
<keyword evidence="3" id="KW-1185">Reference proteome</keyword>